<name>A0A518KA06_9BACT</name>
<evidence type="ECO:0000256" key="3">
    <source>
        <dbReference type="SAM" id="MobiDB-lite"/>
    </source>
</evidence>
<accession>A0A518KA06</accession>
<dbReference type="Proteomes" id="UP000316426">
    <property type="component" value="Chromosome"/>
</dbReference>
<dbReference type="SUPFAM" id="SSF53383">
    <property type="entry name" value="PLP-dependent transferases"/>
    <property type="match status" value="1"/>
</dbReference>
<dbReference type="GO" id="GO:0030170">
    <property type="term" value="F:pyridoxal phosphate binding"/>
    <property type="evidence" value="ECO:0007669"/>
    <property type="project" value="TreeGrafter"/>
</dbReference>
<keyword evidence="4" id="KW-0032">Aminotransferase</keyword>
<keyword evidence="5" id="KW-1185">Reference proteome</keyword>
<dbReference type="PANTHER" id="PTHR30244:SF34">
    <property type="entry name" value="DTDP-4-AMINO-4,6-DIDEOXYGALACTOSE TRANSAMINASE"/>
    <property type="match status" value="1"/>
</dbReference>
<organism evidence="4 5">
    <name type="scientific">Botrimarina mediterranea</name>
    <dbReference type="NCBI Taxonomy" id="2528022"/>
    <lineage>
        <taxon>Bacteria</taxon>
        <taxon>Pseudomonadati</taxon>
        <taxon>Planctomycetota</taxon>
        <taxon>Planctomycetia</taxon>
        <taxon>Pirellulales</taxon>
        <taxon>Lacipirellulaceae</taxon>
        <taxon>Botrimarina</taxon>
    </lineage>
</organism>
<dbReference type="EC" id="2.6.1.87" evidence="4"/>
<dbReference type="GO" id="GO:0000271">
    <property type="term" value="P:polysaccharide biosynthetic process"/>
    <property type="evidence" value="ECO:0007669"/>
    <property type="project" value="TreeGrafter"/>
</dbReference>
<gene>
    <name evidence="4" type="primary">arnB_1</name>
    <name evidence="4" type="ORF">Spa11_28310</name>
</gene>
<reference evidence="4 5" key="1">
    <citation type="submission" date="2019-02" db="EMBL/GenBank/DDBJ databases">
        <title>Deep-cultivation of Planctomycetes and their phenomic and genomic characterization uncovers novel biology.</title>
        <authorList>
            <person name="Wiegand S."/>
            <person name="Jogler M."/>
            <person name="Boedeker C."/>
            <person name="Pinto D."/>
            <person name="Vollmers J."/>
            <person name="Rivas-Marin E."/>
            <person name="Kohn T."/>
            <person name="Peeters S.H."/>
            <person name="Heuer A."/>
            <person name="Rast P."/>
            <person name="Oberbeckmann S."/>
            <person name="Bunk B."/>
            <person name="Jeske O."/>
            <person name="Meyerdierks A."/>
            <person name="Storesund J.E."/>
            <person name="Kallscheuer N."/>
            <person name="Luecker S."/>
            <person name="Lage O.M."/>
            <person name="Pohl T."/>
            <person name="Merkel B.J."/>
            <person name="Hornburger P."/>
            <person name="Mueller R.-W."/>
            <person name="Bruemmer F."/>
            <person name="Labrenz M."/>
            <person name="Spormann A.M."/>
            <person name="Op den Camp H."/>
            <person name="Overmann J."/>
            <person name="Amann R."/>
            <person name="Jetten M.S.M."/>
            <person name="Mascher T."/>
            <person name="Medema M.H."/>
            <person name="Devos D.P."/>
            <person name="Kaster A.-K."/>
            <person name="Ovreas L."/>
            <person name="Rohde M."/>
            <person name="Galperin M.Y."/>
            <person name="Jogler C."/>
        </authorList>
    </citation>
    <scope>NUCLEOTIDE SEQUENCE [LARGE SCALE GENOMIC DNA]</scope>
    <source>
        <strain evidence="4 5">Spa11</strain>
    </source>
</reference>
<keyword evidence="2" id="KW-0663">Pyridoxal phosphate</keyword>
<dbReference type="PANTHER" id="PTHR30244">
    <property type="entry name" value="TRANSAMINASE"/>
    <property type="match status" value="1"/>
</dbReference>
<dbReference type="GO" id="GO:0099620">
    <property type="term" value="F:UDP-4-amino-4-deoxy-L-arabinose aminotransferase"/>
    <property type="evidence" value="ECO:0007669"/>
    <property type="project" value="UniProtKB-EC"/>
</dbReference>
<dbReference type="KEGG" id="bmei:Spa11_28310"/>
<dbReference type="RefSeq" id="WP_145113191.1">
    <property type="nucleotide sequence ID" value="NZ_CP036349.1"/>
</dbReference>
<dbReference type="InterPro" id="IPR015424">
    <property type="entry name" value="PyrdxlP-dep_Trfase"/>
</dbReference>
<dbReference type="EMBL" id="CP036349">
    <property type="protein sequence ID" value="QDV74625.1"/>
    <property type="molecule type" value="Genomic_DNA"/>
</dbReference>
<protein>
    <submittedName>
        <fullName evidence="4">UDP-4-amino-4-deoxy-L-arabinose--oxoglutarate aminotransferase</fullName>
        <ecNumber evidence="4">2.6.1.87</ecNumber>
    </submittedName>
</protein>
<comment type="similarity">
    <text evidence="1 2">Belongs to the DegT/DnrJ/EryC1 family.</text>
</comment>
<dbReference type="InterPro" id="IPR015421">
    <property type="entry name" value="PyrdxlP-dep_Trfase_major"/>
</dbReference>
<dbReference type="Gene3D" id="3.40.640.10">
    <property type="entry name" value="Type I PLP-dependent aspartate aminotransferase-like (Major domain)"/>
    <property type="match status" value="1"/>
</dbReference>
<sequence>MIPRTRFDLGWRDLLFGYRQIFTSGDRLALQREVERYWSPDDEWLACLSLRSGFDVTLAAYDFPPGSEVLMSCMNIGPMAEIVEDNGLTPVPIDLDMDTLSMRRDLLEKAITPKTVAIVHAHVLGARQQLDELRELCDKHGLILFEDCAQCYRADEWRGDPRSDVTMFSFGPLKTCSATMGGIVRYRDQEIHRKARAIQSQLPVQRRSEFYVRMVLFSELLFITQNLPYTIAINTARRLGLEEFVNTPVRNFNGPRDYQGRKLRKQPSYPLLAMMLHRWKTFDPVKVQQRLDAADAVLSTIPNLSRPGRAAEDHGYWLFPICTDDPVALRRELHRKGFDSTLGHKTFVVLEPPAGYQAFEAAAAKATKEKALYLPIHFRAPKKELVRLAEVIRDFDPKCAGVHESDEAMDRQAQRTNSEQHALVS</sequence>
<proteinExistence type="inferred from homology"/>
<dbReference type="InterPro" id="IPR000653">
    <property type="entry name" value="DegT/StrS_aminotransferase"/>
</dbReference>
<evidence type="ECO:0000313" key="4">
    <source>
        <dbReference type="EMBL" id="QDV74625.1"/>
    </source>
</evidence>
<evidence type="ECO:0000313" key="5">
    <source>
        <dbReference type="Proteomes" id="UP000316426"/>
    </source>
</evidence>
<keyword evidence="4" id="KW-0808">Transferase</keyword>
<evidence type="ECO:0000256" key="2">
    <source>
        <dbReference type="RuleBase" id="RU004508"/>
    </source>
</evidence>
<feature type="region of interest" description="Disordered" evidence="3">
    <location>
        <begin position="405"/>
        <end position="425"/>
    </location>
</feature>
<dbReference type="Pfam" id="PF01041">
    <property type="entry name" value="DegT_DnrJ_EryC1"/>
    <property type="match status" value="1"/>
</dbReference>
<evidence type="ECO:0000256" key="1">
    <source>
        <dbReference type="ARBA" id="ARBA00037999"/>
    </source>
</evidence>
<feature type="compositionally biased region" description="Polar residues" evidence="3">
    <location>
        <begin position="414"/>
        <end position="425"/>
    </location>
</feature>
<dbReference type="AlphaFoldDB" id="A0A518KA06"/>